<evidence type="ECO:0000313" key="2">
    <source>
        <dbReference type="EMBL" id="CAL1597480.1"/>
    </source>
</evidence>
<dbReference type="Proteomes" id="UP001497482">
    <property type="component" value="Chromosome 21"/>
</dbReference>
<organism evidence="2 3">
    <name type="scientific">Knipowitschia caucasica</name>
    <name type="common">Caucasian dwarf goby</name>
    <name type="synonym">Pomatoschistus caucasicus</name>
    <dbReference type="NCBI Taxonomy" id="637954"/>
    <lineage>
        <taxon>Eukaryota</taxon>
        <taxon>Metazoa</taxon>
        <taxon>Chordata</taxon>
        <taxon>Craniata</taxon>
        <taxon>Vertebrata</taxon>
        <taxon>Euteleostomi</taxon>
        <taxon>Actinopterygii</taxon>
        <taxon>Neopterygii</taxon>
        <taxon>Teleostei</taxon>
        <taxon>Neoteleostei</taxon>
        <taxon>Acanthomorphata</taxon>
        <taxon>Gobiaria</taxon>
        <taxon>Gobiiformes</taxon>
        <taxon>Gobioidei</taxon>
        <taxon>Gobiidae</taxon>
        <taxon>Gobiinae</taxon>
        <taxon>Knipowitschia</taxon>
    </lineage>
</organism>
<feature type="region of interest" description="Disordered" evidence="1">
    <location>
        <begin position="1"/>
        <end position="82"/>
    </location>
</feature>
<dbReference type="EMBL" id="OZ035843">
    <property type="protein sequence ID" value="CAL1597480.1"/>
    <property type="molecule type" value="Genomic_DNA"/>
</dbReference>
<gene>
    <name evidence="2" type="ORF">KC01_LOCUS25983</name>
</gene>
<name>A0AAV2LB61_KNICA</name>
<feature type="compositionally biased region" description="Pro residues" evidence="1">
    <location>
        <begin position="19"/>
        <end position="35"/>
    </location>
</feature>
<proteinExistence type="predicted"/>
<reference evidence="2 3" key="1">
    <citation type="submission" date="2024-04" db="EMBL/GenBank/DDBJ databases">
        <authorList>
            <person name="Waldvogel A.-M."/>
            <person name="Schoenle A."/>
        </authorList>
    </citation>
    <scope>NUCLEOTIDE SEQUENCE [LARGE SCALE GENOMIC DNA]</scope>
</reference>
<evidence type="ECO:0000313" key="3">
    <source>
        <dbReference type="Proteomes" id="UP001497482"/>
    </source>
</evidence>
<keyword evidence="3" id="KW-1185">Reference proteome</keyword>
<accession>A0AAV2LB61</accession>
<dbReference type="AlphaFoldDB" id="A0AAV2LB61"/>
<evidence type="ECO:0000256" key="1">
    <source>
        <dbReference type="SAM" id="MobiDB-lite"/>
    </source>
</evidence>
<sequence length="82" mass="8616">MESAAVSSDFELSVMELSPPSPPPSGPSSTPPPSSPSGACHSGRRENMLSSINLQNCPDARPQSTEEPKTEDCGQMCPDLSR</sequence>
<protein>
    <submittedName>
        <fullName evidence="2">Uncharacterized protein</fullName>
    </submittedName>
</protein>